<dbReference type="Gene3D" id="1.10.630.10">
    <property type="entry name" value="Cytochrome P450"/>
    <property type="match status" value="1"/>
</dbReference>
<keyword evidence="7" id="KW-0256">Endoplasmic reticulum</keyword>
<accession>A0A1D2MF08</accession>
<dbReference type="STRING" id="48709.A0A1D2MF08"/>
<evidence type="ECO:0000256" key="9">
    <source>
        <dbReference type="ARBA" id="ARBA00023002"/>
    </source>
</evidence>
<dbReference type="InterPro" id="IPR050476">
    <property type="entry name" value="Insect_CytP450_Detox"/>
</dbReference>
<dbReference type="Proteomes" id="UP000094527">
    <property type="component" value="Unassembled WGS sequence"/>
</dbReference>
<evidence type="ECO:0000313" key="15">
    <source>
        <dbReference type="Proteomes" id="UP000094527"/>
    </source>
</evidence>
<dbReference type="SUPFAM" id="SSF48264">
    <property type="entry name" value="Cytochrome P450"/>
    <property type="match status" value="1"/>
</dbReference>
<dbReference type="GO" id="GO:0016705">
    <property type="term" value="F:oxidoreductase activity, acting on paired donors, with incorporation or reduction of molecular oxygen"/>
    <property type="evidence" value="ECO:0007669"/>
    <property type="project" value="InterPro"/>
</dbReference>
<dbReference type="GO" id="GO:0004497">
    <property type="term" value="F:monooxygenase activity"/>
    <property type="evidence" value="ECO:0007669"/>
    <property type="project" value="UniProtKB-KW"/>
</dbReference>
<dbReference type="GO" id="GO:0005789">
    <property type="term" value="C:endoplasmic reticulum membrane"/>
    <property type="evidence" value="ECO:0007669"/>
    <property type="project" value="UniProtKB-SubCell"/>
</dbReference>
<dbReference type="GO" id="GO:0005506">
    <property type="term" value="F:iron ion binding"/>
    <property type="evidence" value="ECO:0007669"/>
    <property type="project" value="InterPro"/>
</dbReference>
<dbReference type="PANTHER" id="PTHR24292">
    <property type="entry name" value="CYTOCHROME P450"/>
    <property type="match status" value="1"/>
</dbReference>
<protein>
    <submittedName>
        <fullName evidence="14">Cytochrome P450 9e2</fullName>
    </submittedName>
</protein>
<dbReference type="EMBL" id="LJIJ01001499">
    <property type="protein sequence ID" value="ODM91576.1"/>
    <property type="molecule type" value="Genomic_DNA"/>
</dbReference>
<keyword evidence="9" id="KW-0560">Oxidoreductase</keyword>
<dbReference type="CDD" id="cd11056">
    <property type="entry name" value="CYP6-like"/>
    <property type="match status" value="1"/>
</dbReference>
<dbReference type="FunFam" id="1.10.630.10:FF:000182">
    <property type="entry name" value="Cytochrome P450 3A4"/>
    <property type="match status" value="1"/>
</dbReference>
<keyword evidence="12" id="KW-0472">Membrane</keyword>
<keyword evidence="15" id="KW-1185">Reference proteome</keyword>
<evidence type="ECO:0000256" key="6">
    <source>
        <dbReference type="ARBA" id="ARBA00022723"/>
    </source>
</evidence>
<name>A0A1D2MF08_ORCCI</name>
<evidence type="ECO:0000256" key="13">
    <source>
        <dbReference type="PIRSR" id="PIRSR602402-1"/>
    </source>
</evidence>
<evidence type="ECO:0000256" key="4">
    <source>
        <dbReference type="ARBA" id="ARBA00010617"/>
    </source>
</evidence>
<organism evidence="14 15">
    <name type="scientific">Orchesella cincta</name>
    <name type="common">Springtail</name>
    <name type="synonym">Podura cincta</name>
    <dbReference type="NCBI Taxonomy" id="48709"/>
    <lineage>
        <taxon>Eukaryota</taxon>
        <taxon>Metazoa</taxon>
        <taxon>Ecdysozoa</taxon>
        <taxon>Arthropoda</taxon>
        <taxon>Hexapoda</taxon>
        <taxon>Collembola</taxon>
        <taxon>Entomobryomorpha</taxon>
        <taxon>Entomobryoidea</taxon>
        <taxon>Orchesellidae</taxon>
        <taxon>Orchesellinae</taxon>
        <taxon>Orchesella</taxon>
    </lineage>
</organism>
<reference evidence="14 15" key="1">
    <citation type="journal article" date="2016" name="Genome Biol. Evol.">
        <title>Gene Family Evolution Reflects Adaptation to Soil Environmental Stressors in the Genome of the Collembolan Orchesella cincta.</title>
        <authorList>
            <person name="Faddeeva-Vakhrusheva A."/>
            <person name="Derks M.F."/>
            <person name="Anvar S.Y."/>
            <person name="Agamennone V."/>
            <person name="Suring W."/>
            <person name="Smit S."/>
            <person name="van Straalen N.M."/>
            <person name="Roelofs D."/>
        </authorList>
    </citation>
    <scope>NUCLEOTIDE SEQUENCE [LARGE SCALE GENOMIC DNA]</scope>
    <source>
        <tissue evidence="14">Mixed pool</tissue>
    </source>
</reference>
<feature type="binding site" description="axial binding residue" evidence="13">
    <location>
        <position position="426"/>
    </location>
    <ligand>
        <name>heme</name>
        <dbReference type="ChEBI" id="CHEBI:30413"/>
    </ligand>
    <ligandPart>
        <name>Fe</name>
        <dbReference type="ChEBI" id="CHEBI:18248"/>
    </ligandPart>
</feature>
<dbReference type="OMA" id="MRFARIE"/>
<sequence>MWAEIFLIILLGVVAYKFLFTKSNSIFKEHGIPEIDTSSAVGKLDIFLGRKGMPEADTYAYKLLGTGKYCGMVGMGNSPILIKDTEVMKKILIKDFDHFVDRREVFSEAEVSLKKMLPSLQGDEWKGVRAQVSQTFTSGKIKRMMDCFNTVAKTWLGSLLEKAKRSPDGSASIDALKSVNQYTVDVIAEAVFGIRAGTIKNPNSPFATMAARLSDLTKFQMLKFAISVQLPKLTKLFRLKLIDVEALGVFEQILNEGLKARLNGSTTKRNDFLQLLVEAKRGELKAEGKDELSTFEKEAQITGNQAGGKKQWLTEQIMIHQDVQDKLRNEVRKIIKPDGTLDYDDLSSLVYMDMVICVLRKYPAAARLERKCVRDYKDSETGLVVKKGTIVVVPVYAIHHDKQYYDNPDRFDPEHFAPDKKRPRNCIGMRFARIEVQTAIAHLVHTFRIEPTKNTPVPISGHWAGFGYLPPKGLELKLTPLK</sequence>
<dbReference type="Pfam" id="PF00067">
    <property type="entry name" value="p450"/>
    <property type="match status" value="1"/>
</dbReference>
<evidence type="ECO:0000256" key="7">
    <source>
        <dbReference type="ARBA" id="ARBA00022824"/>
    </source>
</evidence>
<evidence type="ECO:0000256" key="5">
    <source>
        <dbReference type="ARBA" id="ARBA00022617"/>
    </source>
</evidence>
<evidence type="ECO:0000256" key="3">
    <source>
        <dbReference type="ARBA" id="ARBA00004406"/>
    </source>
</evidence>
<evidence type="ECO:0000256" key="10">
    <source>
        <dbReference type="ARBA" id="ARBA00023004"/>
    </source>
</evidence>
<keyword evidence="8" id="KW-0492">Microsome</keyword>
<gene>
    <name evidence="14" type="ORF">Ocin01_15105</name>
</gene>
<keyword evidence="11" id="KW-0503">Monooxygenase</keyword>
<dbReference type="AlphaFoldDB" id="A0A1D2MF08"/>
<evidence type="ECO:0000256" key="12">
    <source>
        <dbReference type="ARBA" id="ARBA00023136"/>
    </source>
</evidence>
<dbReference type="InterPro" id="IPR002402">
    <property type="entry name" value="Cyt_P450_E_grp-II"/>
</dbReference>
<evidence type="ECO:0000313" key="14">
    <source>
        <dbReference type="EMBL" id="ODM91576.1"/>
    </source>
</evidence>
<evidence type="ECO:0000256" key="2">
    <source>
        <dbReference type="ARBA" id="ARBA00004174"/>
    </source>
</evidence>
<dbReference type="OrthoDB" id="2789670at2759"/>
<comment type="subcellular location">
    <subcellularLocation>
        <location evidence="3">Endoplasmic reticulum membrane</location>
        <topology evidence="3">Peripheral membrane protein</topology>
    </subcellularLocation>
    <subcellularLocation>
        <location evidence="2">Microsome membrane</location>
        <topology evidence="2">Peripheral membrane protein</topology>
    </subcellularLocation>
</comment>
<dbReference type="InterPro" id="IPR036396">
    <property type="entry name" value="Cyt_P450_sf"/>
</dbReference>
<evidence type="ECO:0000256" key="11">
    <source>
        <dbReference type="ARBA" id="ARBA00023033"/>
    </source>
</evidence>
<dbReference type="PANTHER" id="PTHR24292:SF54">
    <property type="entry name" value="CYP9F3-RELATED"/>
    <property type="match status" value="1"/>
</dbReference>
<keyword evidence="6 13" id="KW-0479">Metal-binding</keyword>
<dbReference type="PRINTS" id="PR00464">
    <property type="entry name" value="EP450II"/>
</dbReference>
<evidence type="ECO:0000256" key="1">
    <source>
        <dbReference type="ARBA" id="ARBA00001971"/>
    </source>
</evidence>
<proteinExistence type="inferred from homology"/>
<dbReference type="InterPro" id="IPR001128">
    <property type="entry name" value="Cyt_P450"/>
</dbReference>
<comment type="similarity">
    <text evidence="4">Belongs to the cytochrome P450 family.</text>
</comment>
<keyword evidence="5 13" id="KW-0349">Heme</keyword>
<keyword evidence="10 13" id="KW-0408">Iron</keyword>
<comment type="cofactor">
    <cofactor evidence="1 13">
        <name>heme</name>
        <dbReference type="ChEBI" id="CHEBI:30413"/>
    </cofactor>
</comment>
<dbReference type="GO" id="GO:0020037">
    <property type="term" value="F:heme binding"/>
    <property type="evidence" value="ECO:0007669"/>
    <property type="project" value="InterPro"/>
</dbReference>
<evidence type="ECO:0000256" key="8">
    <source>
        <dbReference type="ARBA" id="ARBA00022848"/>
    </source>
</evidence>
<comment type="caution">
    <text evidence="14">The sequence shown here is derived from an EMBL/GenBank/DDBJ whole genome shotgun (WGS) entry which is preliminary data.</text>
</comment>